<dbReference type="GO" id="GO:0016853">
    <property type="term" value="F:isomerase activity"/>
    <property type="evidence" value="ECO:0007669"/>
    <property type="project" value="UniProtKB-KW"/>
</dbReference>
<dbReference type="CDD" id="cd05017">
    <property type="entry name" value="SIS_PGI_PMI_1"/>
    <property type="match status" value="1"/>
</dbReference>
<dbReference type="InterPro" id="IPR001347">
    <property type="entry name" value="SIS_dom"/>
</dbReference>
<dbReference type="InterPro" id="IPR019490">
    <property type="entry name" value="Glu6P/Mann6P_isomerase_C"/>
</dbReference>
<evidence type="ECO:0000259" key="3">
    <source>
        <dbReference type="PROSITE" id="PS51464"/>
    </source>
</evidence>
<dbReference type="EMBL" id="JAPMLT010000003">
    <property type="protein sequence ID" value="MCX7569904.1"/>
    <property type="molecule type" value="Genomic_DNA"/>
</dbReference>
<dbReference type="PROSITE" id="PS51464">
    <property type="entry name" value="SIS"/>
    <property type="match status" value="1"/>
</dbReference>
<organism evidence="4 5">
    <name type="scientific">Tumebacillus lacus</name>
    <dbReference type="NCBI Taxonomy" id="2995335"/>
    <lineage>
        <taxon>Bacteria</taxon>
        <taxon>Bacillati</taxon>
        <taxon>Bacillota</taxon>
        <taxon>Bacilli</taxon>
        <taxon>Bacillales</taxon>
        <taxon>Alicyclobacillaceae</taxon>
        <taxon>Tumebacillus</taxon>
    </lineage>
</organism>
<dbReference type="InterPro" id="IPR035484">
    <property type="entry name" value="SIS_PGI/PMI_1"/>
</dbReference>
<feature type="domain" description="SIS" evidence="3">
    <location>
        <begin position="42"/>
        <end position="183"/>
    </location>
</feature>
<dbReference type="SUPFAM" id="SSF53697">
    <property type="entry name" value="SIS domain"/>
    <property type="match status" value="1"/>
</dbReference>
<dbReference type="InterPro" id="IPR046348">
    <property type="entry name" value="SIS_dom_sf"/>
</dbReference>
<dbReference type="Gene3D" id="3.40.50.10490">
    <property type="entry name" value="Glucose-6-phosphate isomerase like protein, domain 1"/>
    <property type="match status" value="2"/>
</dbReference>
<evidence type="ECO:0000313" key="5">
    <source>
        <dbReference type="Proteomes" id="UP001208017"/>
    </source>
</evidence>
<comment type="caution">
    <text evidence="4">The sequence shown here is derived from an EMBL/GenBank/DDBJ whole genome shotgun (WGS) entry which is preliminary data.</text>
</comment>
<dbReference type="CDD" id="cd05637">
    <property type="entry name" value="SIS_PGI_PMI_2"/>
    <property type="match status" value="1"/>
</dbReference>
<dbReference type="Pfam" id="PF01380">
    <property type="entry name" value="SIS"/>
    <property type="match status" value="1"/>
</dbReference>
<evidence type="ECO:0000256" key="2">
    <source>
        <dbReference type="ARBA" id="ARBA00023235"/>
    </source>
</evidence>
<dbReference type="RefSeq" id="WP_267151153.1">
    <property type="nucleotide sequence ID" value="NZ_JAPMLT010000003.1"/>
</dbReference>
<sequence length="355" mass="38310">MRDLYLDDPVRLRETDSSDMLGAIYGLPDQLPAALAYTRTQGVRLRTEGLLQIVITGLGGSAAGGDLLRGYAAAACKVPIFVNRQYELPAFVGPATCVIAVSYSGNTEETLAAYEEARARGAQTVVITGGGELLRLAERDSVPHVVVPTGLQPRAALGYLFVPALLMLADSGLIPEVDEELSETVEVLHRLRGLLAPDTPTAHNPAKQIACHLHGKIPVIHSTAGLTEAAAYRWKTQINENANSPAYAHVYPELNHNEIVGFDVPGAALELIRVITLRARDLHPRIGKRIEITTQELLGPCNGVEVRAEGESPLAQLFSLLYVGEYLSAYLGLSYGIDPTPVQKIEQLKRRLAEG</sequence>
<gene>
    <name evidence="4" type="ORF">OS242_07995</name>
</gene>
<evidence type="ECO:0000256" key="1">
    <source>
        <dbReference type="ARBA" id="ARBA00010523"/>
    </source>
</evidence>
<protein>
    <submittedName>
        <fullName evidence="4">Bifunctional phosphoglucose/phosphomannose isomerase</fullName>
    </submittedName>
</protein>
<accession>A0ABT3WZ16</accession>
<dbReference type="NCBIfam" id="TIGR02128">
    <property type="entry name" value="G6PI_arch"/>
    <property type="match status" value="1"/>
</dbReference>
<reference evidence="4 5" key="1">
    <citation type="submission" date="2022-11" db="EMBL/GenBank/DDBJ databases">
        <title>Study of microbial diversity in lake waters.</title>
        <authorList>
            <person name="Zhang J."/>
        </authorList>
    </citation>
    <scope>NUCLEOTIDE SEQUENCE [LARGE SCALE GENOMIC DNA]</scope>
    <source>
        <strain evidence="4 5">DT12</strain>
    </source>
</reference>
<keyword evidence="2 4" id="KW-0413">Isomerase</keyword>
<dbReference type="Proteomes" id="UP001208017">
    <property type="component" value="Unassembled WGS sequence"/>
</dbReference>
<dbReference type="Pfam" id="PF10432">
    <property type="entry name" value="bact-PGI_C"/>
    <property type="match status" value="1"/>
</dbReference>
<dbReference type="NCBIfam" id="NF006426">
    <property type="entry name" value="PRK08674.1-6"/>
    <property type="match status" value="1"/>
</dbReference>
<proteinExistence type="inferred from homology"/>
<name>A0ABT3WZ16_9BACL</name>
<keyword evidence="5" id="KW-1185">Reference proteome</keyword>
<evidence type="ECO:0000313" key="4">
    <source>
        <dbReference type="EMBL" id="MCX7569904.1"/>
    </source>
</evidence>
<comment type="similarity">
    <text evidence="1">Belongs to the PGI/PMI family.</text>
</comment>